<name>A0A6A5ST23_9PLEO</name>
<feature type="non-terminal residue" evidence="2">
    <location>
        <position position="350"/>
    </location>
</feature>
<dbReference type="EMBL" id="ML976032">
    <property type="protein sequence ID" value="KAF1942749.1"/>
    <property type="molecule type" value="Genomic_DNA"/>
</dbReference>
<accession>A0A6A5ST23</accession>
<feature type="compositionally biased region" description="Basic and acidic residues" evidence="1">
    <location>
        <begin position="79"/>
        <end position="88"/>
    </location>
</feature>
<reference evidence="2" key="1">
    <citation type="journal article" date="2020" name="Stud. Mycol.">
        <title>101 Dothideomycetes genomes: a test case for predicting lifestyles and emergence of pathogens.</title>
        <authorList>
            <person name="Haridas S."/>
            <person name="Albert R."/>
            <person name="Binder M."/>
            <person name="Bloem J."/>
            <person name="Labutti K."/>
            <person name="Salamov A."/>
            <person name="Andreopoulos B."/>
            <person name="Baker S."/>
            <person name="Barry K."/>
            <person name="Bills G."/>
            <person name="Bluhm B."/>
            <person name="Cannon C."/>
            <person name="Castanera R."/>
            <person name="Culley D."/>
            <person name="Daum C."/>
            <person name="Ezra D."/>
            <person name="Gonzalez J."/>
            <person name="Henrissat B."/>
            <person name="Kuo A."/>
            <person name="Liang C."/>
            <person name="Lipzen A."/>
            <person name="Lutzoni F."/>
            <person name="Magnuson J."/>
            <person name="Mondo S."/>
            <person name="Nolan M."/>
            <person name="Ohm R."/>
            <person name="Pangilinan J."/>
            <person name="Park H.-J."/>
            <person name="Ramirez L."/>
            <person name="Alfaro M."/>
            <person name="Sun H."/>
            <person name="Tritt A."/>
            <person name="Yoshinaga Y."/>
            <person name="Zwiers L.-H."/>
            <person name="Turgeon B."/>
            <person name="Goodwin S."/>
            <person name="Spatafora J."/>
            <person name="Crous P."/>
            <person name="Grigoriev I."/>
        </authorList>
    </citation>
    <scope>NUCLEOTIDE SEQUENCE</scope>
    <source>
        <strain evidence="2">CBS 161.51</strain>
    </source>
</reference>
<keyword evidence="3" id="KW-1185">Reference proteome</keyword>
<evidence type="ECO:0000313" key="2">
    <source>
        <dbReference type="EMBL" id="KAF1942749.1"/>
    </source>
</evidence>
<feature type="compositionally biased region" description="Acidic residues" evidence="1">
    <location>
        <begin position="296"/>
        <end position="339"/>
    </location>
</feature>
<feature type="region of interest" description="Disordered" evidence="1">
    <location>
        <begin position="270"/>
        <end position="350"/>
    </location>
</feature>
<dbReference type="AlphaFoldDB" id="A0A6A5ST23"/>
<proteinExistence type="predicted"/>
<dbReference type="OrthoDB" id="3801434at2759"/>
<dbReference type="Proteomes" id="UP000800038">
    <property type="component" value="Unassembled WGS sequence"/>
</dbReference>
<protein>
    <submittedName>
        <fullName evidence="2">Uncharacterized protein</fullName>
    </submittedName>
</protein>
<evidence type="ECO:0000313" key="3">
    <source>
        <dbReference type="Proteomes" id="UP000800038"/>
    </source>
</evidence>
<gene>
    <name evidence="2" type="ORF">EJ02DRAFT_454051</name>
</gene>
<organism evidence="2 3">
    <name type="scientific">Clathrospora elynae</name>
    <dbReference type="NCBI Taxonomy" id="706981"/>
    <lineage>
        <taxon>Eukaryota</taxon>
        <taxon>Fungi</taxon>
        <taxon>Dikarya</taxon>
        <taxon>Ascomycota</taxon>
        <taxon>Pezizomycotina</taxon>
        <taxon>Dothideomycetes</taxon>
        <taxon>Pleosporomycetidae</taxon>
        <taxon>Pleosporales</taxon>
        <taxon>Diademaceae</taxon>
        <taxon>Clathrospora</taxon>
    </lineage>
</organism>
<evidence type="ECO:0000256" key="1">
    <source>
        <dbReference type="SAM" id="MobiDB-lite"/>
    </source>
</evidence>
<feature type="compositionally biased region" description="Basic residues" evidence="1">
    <location>
        <begin position="89"/>
        <end position="99"/>
    </location>
</feature>
<feature type="region of interest" description="Disordered" evidence="1">
    <location>
        <begin position="1"/>
        <end position="118"/>
    </location>
</feature>
<sequence length="350" mass="39162">MVDKTERPRKAAVGSSDRYGNSVSRGRSRHQKERPQAPSRTPEVYRDADEYGEEEEHMQNGKHCTPVLRTPRLVELPQEEQKQKERPRTGAKHTTAKHTTKPDADLGDESADSSDDWEQIPREVYVQNYTSTSISPTLTTPPSYPFPGTWPAALQETTSAFSQVTLATKSYASALTSSGFGKASWSIGAAALSSTNKYALSLTSWGLLKTGLMPGELPARVKKWVRHNDEAKRRVELKMMKKKRRRGMGEPLTFGDERGAFVLDMHETDSMGEFTGPVPRSMLGGNAPRSRAGEYEGGEEEDNEEEDNEEEDNEEEDNGEEDNEEEDNEEGEEGEEYGSDDGLLRVFEFD</sequence>
<feature type="compositionally biased region" description="Acidic residues" evidence="1">
    <location>
        <begin position="105"/>
        <end position="118"/>
    </location>
</feature>